<dbReference type="GeneTree" id="ENSGT00950000183031"/>
<evidence type="ECO:0000256" key="5">
    <source>
        <dbReference type="ARBA" id="ARBA00023134"/>
    </source>
</evidence>
<keyword evidence="3 7" id="KW-0963">Cytoplasm</keyword>
<dbReference type="GO" id="GO:0005765">
    <property type="term" value="C:lysosomal membrane"/>
    <property type="evidence" value="ECO:0007669"/>
    <property type="project" value="UniProtKB-SubCell"/>
</dbReference>
<dbReference type="Reactome" id="R-CFA-166208">
    <property type="pathway name" value="mTORC1-mediated signalling"/>
</dbReference>
<dbReference type="GO" id="GO:0003924">
    <property type="term" value="F:GTPase activity"/>
    <property type="evidence" value="ECO:0000318"/>
    <property type="project" value="GO_Central"/>
</dbReference>
<evidence type="ECO:0000256" key="1">
    <source>
        <dbReference type="ARBA" id="ARBA00004656"/>
    </source>
</evidence>
<dbReference type="Reactome" id="R-CFA-165159">
    <property type="pathway name" value="MTOR signalling"/>
</dbReference>
<dbReference type="InterPro" id="IPR039397">
    <property type="entry name" value="RagA/B"/>
</dbReference>
<dbReference type="Ensembl" id="ENSCAFT00845053908.1">
    <property type="protein sequence ID" value="ENSCAFP00845042362.1"/>
    <property type="gene ID" value="ENSCAFG00845030377.1"/>
</dbReference>
<reference evidence="9" key="2">
    <citation type="submission" date="2025-08" db="UniProtKB">
        <authorList>
            <consortium name="Ensembl"/>
        </authorList>
    </citation>
    <scope>IDENTIFICATION</scope>
    <source>
        <strain evidence="9">Boxer</strain>
    </source>
</reference>
<feature type="region of interest" description="Disordered" evidence="8">
    <location>
        <begin position="1"/>
        <end position="31"/>
    </location>
</feature>
<organism evidence="9 10">
    <name type="scientific">Canis lupus familiaris</name>
    <name type="common">Dog</name>
    <name type="synonym">Canis familiaris</name>
    <dbReference type="NCBI Taxonomy" id="9615"/>
    <lineage>
        <taxon>Eukaryota</taxon>
        <taxon>Metazoa</taxon>
        <taxon>Chordata</taxon>
        <taxon>Craniata</taxon>
        <taxon>Vertebrata</taxon>
        <taxon>Euteleostomi</taxon>
        <taxon>Mammalia</taxon>
        <taxon>Eutheria</taxon>
        <taxon>Laurasiatheria</taxon>
        <taxon>Carnivora</taxon>
        <taxon>Caniformia</taxon>
        <taxon>Canidae</taxon>
        <taxon>Canis</taxon>
    </lineage>
</organism>
<dbReference type="Reactome" id="R-CFA-9639288">
    <property type="pathway name" value="Amino acids regulate mTORC1"/>
</dbReference>
<evidence type="ECO:0000256" key="3">
    <source>
        <dbReference type="ARBA" id="ARBA00022490"/>
    </source>
</evidence>
<evidence type="ECO:0000256" key="7">
    <source>
        <dbReference type="RuleBase" id="RU367014"/>
    </source>
</evidence>
<dbReference type="CDD" id="cd11384">
    <property type="entry name" value="RagA_like"/>
    <property type="match status" value="1"/>
</dbReference>
<dbReference type="PANTHER" id="PTHR11259:SF4">
    <property type="entry name" value="RAS-RELATED GTP-BINDING PROTEIN B"/>
    <property type="match status" value="1"/>
</dbReference>
<keyword evidence="10" id="KW-1185">Reference proteome</keyword>
<dbReference type="GO" id="GO:1990131">
    <property type="term" value="C:Gtr1-Gtr2 GTPase complex"/>
    <property type="evidence" value="ECO:0000318"/>
    <property type="project" value="GO_Central"/>
</dbReference>
<name>A0A8I3QXU8_CANLF</name>
<dbReference type="GO" id="GO:0005525">
    <property type="term" value="F:GTP binding"/>
    <property type="evidence" value="ECO:0000318"/>
    <property type="project" value="GO_Central"/>
</dbReference>
<dbReference type="OrthoDB" id="10020193at2759"/>
<evidence type="ECO:0000313" key="9">
    <source>
        <dbReference type="Ensembl" id="ENSCAFP00845042362.1"/>
    </source>
</evidence>
<dbReference type="SUPFAM" id="SSF52540">
    <property type="entry name" value="P-loop containing nucleoside triphosphate hydrolases"/>
    <property type="match status" value="1"/>
</dbReference>
<proteinExistence type="inferred from homology"/>
<evidence type="ECO:0000313" key="10">
    <source>
        <dbReference type="Proteomes" id="UP000805418"/>
    </source>
</evidence>
<sequence length="342" mass="39268">MEESDSERKTEKENLGPRMDPPIGEPEGSLGWVLPNTAMKKKVLLMGKSGSGKTSMRSIIFANYIARDTRRLGATILDRLHSLQINSSFSTYSLVDSVGNTKTFDVEHSHVRFLGNLVLNLWDCGGQDTFMENYFTSQRDNIFRNVEVLIYVFDVESRELEKDMHYYQSCLEAILQNSPDAKIFCLVHKMDLVQEDQRDLAWSSIVYQLIPNVQQLEMNLRNFAEIIEADEVLLFERATFLVISHYQCKEQRDAHRFEKISNIIKQFKLSCSKLAASFQSMEVRNSNFAAFIDIFTSNTYVMVVMSDPSIPSAATLINIRNARKHFEKLERVDGPKQCLLMS</sequence>
<dbReference type="GO" id="GO:0005634">
    <property type="term" value="C:nucleus"/>
    <property type="evidence" value="ECO:0000318"/>
    <property type="project" value="GO_Central"/>
</dbReference>
<feature type="compositionally biased region" description="Basic and acidic residues" evidence="8">
    <location>
        <begin position="1"/>
        <end position="15"/>
    </location>
</feature>
<dbReference type="InterPro" id="IPR006762">
    <property type="entry name" value="Gtr1_RagA"/>
</dbReference>
<dbReference type="Gene3D" id="3.30.450.190">
    <property type="match status" value="1"/>
</dbReference>
<comment type="similarity">
    <text evidence="2 7">Belongs to the GTR/RAG GTP-binding protein family.</text>
</comment>
<keyword evidence="7" id="KW-0458">Lysosome</keyword>
<dbReference type="GO" id="GO:0009267">
    <property type="term" value="P:cellular response to starvation"/>
    <property type="evidence" value="ECO:0000318"/>
    <property type="project" value="GO_Central"/>
</dbReference>
<dbReference type="AlphaFoldDB" id="A0A8I3QXU8"/>
<dbReference type="Reactome" id="R-CFA-380972">
    <property type="pathway name" value="Energy dependent regulation of mTOR by LKB1-AMPK"/>
</dbReference>
<evidence type="ECO:0000256" key="4">
    <source>
        <dbReference type="ARBA" id="ARBA00022741"/>
    </source>
</evidence>
<dbReference type="Pfam" id="PF04670">
    <property type="entry name" value="Gtr1_RagA"/>
    <property type="match status" value="2"/>
</dbReference>
<dbReference type="Reactome" id="R-CFA-8943724">
    <property type="pathway name" value="Regulation of PTEN gene transcription"/>
</dbReference>
<keyword evidence="4 7" id="KW-0547">Nucleotide-binding</keyword>
<dbReference type="GO" id="GO:0005764">
    <property type="term" value="C:lysosome"/>
    <property type="evidence" value="ECO:0000318"/>
    <property type="project" value="GO_Central"/>
</dbReference>
<evidence type="ECO:0000256" key="2">
    <source>
        <dbReference type="ARBA" id="ARBA00007756"/>
    </source>
</evidence>
<reference evidence="9" key="1">
    <citation type="submission" date="2020-03" db="EMBL/GenBank/DDBJ databases">
        <title>Long-read based genome assembly of a Labrador retriever dog.</title>
        <authorList>
            <person name="Eory L."/>
            <person name="Zhang W."/>
            <person name="Schoenebeck J."/>
        </authorList>
    </citation>
    <scope>NUCLEOTIDE SEQUENCE [LARGE SCALE GENOMIC DNA]</scope>
    <source>
        <strain evidence="9">Labrador retriever</strain>
    </source>
</reference>
<dbReference type="InterPro" id="IPR027417">
    <property type="entry name" value="P-loop_NTPase"/>
</dbReference>
<evidence type="ECO:0000256" key="8">
    <source>
        <dbReference type="SAM" id="MobiDB-lite"/>
    </source>
</evidence>
<protein>
    <recommendedName>
        <fullName evidence="7">Ras-related GTP-binding protein</fullName>
    </recommendedName>
</protein>
<dbReference type="GO" id="GO:1904263">
    <property type="term" value="P:positive regulation of TORC1 signaling"/>
    <property type="evidence" value="ECO:0000318"/>
    <property type="project" value="GO_Central"/>
</dbReference>
<dbReference type="GO" id="GO:0010507">
    <property type="term" value="P:negative regulation of autophagy"/>
    <property type="evidence" value="ECO:0000318"/>
    <property type="project" value="GO_Central"/>
</dbReference>
<comment type="catalytic activity">
    <reaction evidence="6">
        <text>GTP + H2O = GDP + phosphate + H(+)</text>
        <dbReference type="Rhea" id="RHEA:19669"/>
        <dbReference type="ChEBI" id="CHEBI:15377"/>
        <dbReference type="ChEBI" id="CHEBI:15378"/>
        <dbReference type="ChEBI" id="CHEBI:37565"/>
        <dbReference type="ChEBI" id="CHEBI:43474"/>
        <dbReference type="ChEBI" id="CHEBI:58189"/>
    </reaction>
    <physiologicalReaction direction="left-to-right" evidence="6">
        <dbReference type="Rhea" id="RHEA:19670"/>
    </physiologicalReaction>
</comment>
<accession>A0A8I3QXU8</accession>
<comment type="subcellular location">
    <subcellularLocation>
        <location evidence="7">Cytoplasm</location>
    </subcellularLocation>
    <subcellularLocation>
        <location evidence="7">Lysosome</location>
    </subcellularLocation>
    <subcellularLocation>
        <location evidence="1">Lysosome membrane</location>
    </subcellularLocation>
</comment>
<dbReference type="GO" id="GO:0071230">
    <property type="term" value="P:cellular response to amino acid stimulus"/>
    <property type="evidence" value="ECO:0007669"/>
    <property type="project" value="UniProtKB-UniRule"/>
</dbReference>
<dbReference type="PANTHER" id="PTHR11259">
    <property type="entry name" value="RAS-RELATED GTP BINDING RAG/GTR YEAST"/>
    <property type="match status" value="1"/>
</dbReference>
<dbReference type="Reactome" id="R-CFA-1632852">
    <property type="pathway name" value="Macroautophagy"/>
</dbReference>
<dbReference type="Gene3D" id="3.40.50.300">
    <property type="entry name" value="P-loop containing nucleotide triphosphate hydrolases"/>
    <property type="match status" value="1"/>
</dbReference>
<evidence type="ECO:0000256" key="6">
    <source>
        <dbReference type="ARBA" id="ARBA00049117"/>
    </source>
</evidence>
<reference evidence="9" key="3">
    <citation type="submission" date="2025-09" db="UniProtKB">
        <authorList>
            <consortium name="Ensembl"/>
        </authorList>
    </citation>
    <scope>IDENTIFICATION</scope>
    <source>
        <strain evidence="9">Boxer</strain>
    </source>
</reference>
<dbReference type="Proteomes" id="UP000805418">
    <property type="component" value="Chromosome X"/>
</dbReference>
<dbReference type="Reactome" id="R-CFA-5628897">
    <property type="pathway name" value="TP53 Regulates Metabolic Genes"/>
</dbReference>
<comment type="function">
    <text evidence="7">Guanine nucleotide-binding protein that plays a crucial role in the cellular response to amino acid availability through regulation of the mTORC1 signaling cascade.</text>
</comment>
<dbReference type="FunFam" id="3.30.450.190:FF:000002">
    <property type="entry name" value="Ras-related GTP-binding protein A"/>
    <property type="match status" value="1"/>
</dbReference>
<keyword evidence="5 7" id="KW-0342">GTP-binding</keyword>
<gene>
    <name evidence="9" type="primary">RRAGB</name>
</gene>
<dbReference type="FunCoup" id="A0A8I3QXU8">
    <property type="interactions" value="996"/>
</dbReference>